<dbReference type="Gene3D" id="1.10.510.10">
    <property type="entry name" value="Transferase(Phosphotransferase) domain 1"/>
    <property type="match status" value="1"/>
</dbReference>
<reference evidence="4" key="1">
    <citation type="submission" date="2022-11" db="UniProtKB">
        <authorList>
            <consortium name="WormBaseParasite"/>
        </authorList>
    </citation>
    <scope>IDENTIFICATION</scope>
</reference>
<dbReference type="GO" id="GO:0005524">
    <property type="term" value="F:ATP binding"/>
    <property type="evidence" value="ECO:0007669"/>
    <property type="project" value="InterPro"/>
</dbReference>
<feature type="compositionally biased region" description="Polar residues" evidence="1">
    <location>
        <begin position="922"/>
        <end position="934"/>
    </location>
</feature>
<evidence type="ECO:0000256" key="1">
    <source>
        <dbReference type="SAM" id="MobiDB-lite"/>
    </source>
</evidence>
<feature type="compositionally biased region" description="Polar residues" evidence="1">
    <location>
        <begin position="480"/>
        <end position="495"/>
    </location>
</feature>
<name>A0A915EA37_9BILA</name>
<evidence type="ECO:0000313" key="3">
    <source>
        <dbReference type="Proteomes" id="UP000887574"/>
    </source>
</evidence>
<feature type="compositionally biased region" description="Low complexity" evidence="1">
    <location>
        <begin position="467"/>
        <end position="479"/>
    </location>
</feature>
<feature type="compositionally biased region" description="Basic and acidic residues" evidence="1">
    <location>
        <begin position="452"/>
        <end position="463"/>
    </location>
</feature>
<feature type="region of interest" description="Disordered" evidence="1">
    <location>
        <begin position="576"/>
        <end position="608"/>
    </location>
</feature>
<dbReference type="PANTHER" id="PTHR44329:SF304">
    <property type="entry name" value="MITOGEN-ACTIVATED PROTEIN KINASE KINASE KINASE 13-LIKE ISOFORM X1"/>
    <property type="match status" value="1"/>
</dbReference>
<feature type="region of interest" description="Disordered" evidence="1">
    <location>
        <begin position="895"/>
        <end position="935"/>
    </location>
</feature>
<proteinExistence type="predicted"/>
<dbReference type="PROSITE" id="PS50011">
    <property type="entry name" value="PROTEIN_KINASE_DOM"/>
    <property type="match status" value="1"/>
</dbReference>
<dbReference type="Pfam" id="PF00069">
    <property type="entry name" value="Pkinase"/>
    <property type="match status" value="1"/>
</dbReference>
<feature type="domain" description="Protein kinase" evidence="2">
    <location>
        <begin position="118"/>
        <end position="348"/>
    </location>
</feature>
<dbReference type="PROSITE" id="PS00108">
    <property type="entry name" value="PROTEIN_KINASE_ST"/>
    <property type="match status" value="1"/>
</dbReference>
<feature type="region of interest" description="Disordered" evidence="1">
    <location>
        <begin position="618"/>
        <end position="637"/>
    </location>
</feature>
<organism evidence="3 4">
    <name type="scientific">Ditylenchus dipsaci</name>
    <dbReference type="NCBI Taxonomy" id="166011"/>
    <lineage>
        <taxon>Eukaryota</taxon>
        <taxon>Metazoa</taxon>
        <taxon>Ecdysozoa</taxon>
        <taxon>Nematoda</taxon>
        <taxon>Chromadorea</taxon>
        <taxon>Rhabditida</taxon>
        <taxon>Tylenchina</taxon>
        <taxon>Tylenchomorpha</taxon>
        <taxon>Sphaerularioidea</taxon>
        <taxon>Anguinidae</taxon>
        <taxon>Anguininae</taxon>
        <taxon>Ditylenchus</taxon>
    </lineage>
</organism>
<dbReference type="InterPro" id="IPR001245">
    <property type="entry name" value="Ser-Thr/Tyr_kinase_cat_dom"/>
</dbReference>
<dbReference type="InterPro" id="IPR011009">
    <property type="entry name" value="Kinase-like_dom_sf"/>
</dbReference>
<evidence type="ECO:0000313" key="4">
    <source>
        <dbReference type="WBParaSite" id="jg3966"/>
    </source>
</evidence>
<dbReference type="GO" id="GO:0006950">
    <property type="term" value="P:response to stress"/>
    <property type="evidence" value="ECO:0007669"/>
    <property type="project" value="UniProtKB-ARBA"/>
</dbReference>
<keyword evidence="3" id="KW-1185">Reference proteome</keyword>
<dbReference type="Gene3D" id="3.30.200.20">
    <property type="entry name" value="Phosphorylase Kinase, domain 1"/>
    <property type="match status" value="1"/>
</dbReference>
<protein>
    <submittedName>
        <fullName evidence="4">Protein kinase domain-containing protein</fullName>
    </submittedName>
</protein>
<dbReference type="SUPFAM" id="SSF56112">
    <property type="entry name" value="Protein kinase-like (PK-like)"/>
    <property type="match status" value="1"/>
</dbReference>
<dbReference type="InterPro" id="IPR051681">
    <property type="entry name" value="Ser/Thr_Kinases-Pseudokinases"/>
</dbReference>
<dbReference type="PRINTS" id="PR00109">
    <property type="entry name" value="TYRKINASE"/>
</dbReference>
<feature type="region of interest" description="Disordered" evidence="1">
    <location>
        <begin position="452"/>
        <end position="495"/>
    </location>
</feature>
<dbReference type="PANTHER" id="PTHR44329">
    <property type="entry name" value="SERINE/THREONINE-PROTEIN KINASE TNNI3K-RELATED"/>
    <property type="match status" value="1"/>
</dbReference>
<feature type="compositionally biased region" description="Polar residues" evidence="1">
    <location>
        <begin position="621"/>
        <end position="633"/>
    </location>
</feature>
<accession>A0A915EA37</accession>
<dbReference type="WBParaSite" id="jg3966">
    <property type="protein sequence ID" value="jg3966"/>
    <property type="gene ID" value="jg3966"/>
</dbReference>
<dbReference type="Proteomes" id="UP000887574">
    <property type="component" value="Unplaced"/>
</dbReference>
<dbReference type="GO" id="GO:0004674">
    <property type="term" value="F:protein serine/threonine kinase activity"/>
    <property type="evidence" value="ECO:0007669"/>
    <property type="project" value="TreeGrafter"/>
</dbReference>
<dbReference type="InterPro" id="IPR000719">
    <property type="entry name" value="Prot_kinase_dom"/>
</dbReference>
<dbReference type="SMART" id="SM00220">
    <property type="entry name" value="S_TKc"/>
    <property type="match status" value="1"/>
</dbReference>
<dbReference type="GO" id="GO:0005737">
    <property type="term" value="C:cytoplasm"/>
    <property type="evidence" value="ECO:0007669"/>
    <property type="project" value="TreeGrafter"/>
</dbReference>
<dbReference type="AlphaFoldDB" id="A0A915EA37"/>
<feature type="region of interest" description="Disordered" evidence="1">
    <location>
        <begin position="791"/>
        <end position="824"/>
    </location>
</feature>
<evidence type="ECO:0000259" key="2">
    <source>
        <dbReference type="PROSITE" id="PS50011"/>
    </source>
</evidence>
<sequence>MPPVDSPVNNNNGSMNLQGALDTQLSTISLSEDSQGAPPPPMNTPMKTATTTIDMPLELLANPNNRFVDSLSGFSSLMSCFKPVLGSLWYSGRNDPSIGAEDSDNDSFEISLESIDVNFKENYIGGGNQSSVFRGKLEGRFIALKKLNRASEVDIKKLMALEHPNVIRTLGICSKDIYPVIVMDFCEKGATFMRWTTEIAEGMHYLHTLKIVHRDLKTPNILVDGNDCLKICDFGSLYAWDKTQMPSVVMSVCGTSQWMSPEMLKSEPCNEKVDIWSYGICLWEILTQEVPYKNIAPMAIMYGVGSGKLELHVPKTAPDSVKYLLRLCWAKRSRNRPSFASVLNHLANLRVEIAELSEDSWTMRKDVWRKEIYEENEKLIVQESSLLHNSNVTQQKADELVKKRMHELRHAQEIRQMYEVKMDRVNKIMKKLFRFLEEIRIREEELLERERYMSEREQRDSRKVSRRQNNQQQQQQQSQYYKTQHRLSANSSDVFHQQQPSVVMKQCARATSVGAALNNNPTTTTSSNRTVKVQKALELRMQPNSGDTCCSSQLHFDNAIYSCVPGGQRAVVTMSVDVSSDEEEEANSKNNNLAQPEEGRDGYASSCSSSGNSCEDLYYMPSNSTAQQPQTSRWPAPKEGPGCLLVLLKTPHSPNYAQLDNNNIPTTITTITTIKLPSLQKCPPEAQSPTCPFRSLLQNAISKVNQSKTFQPCALAANSGFCHLEERDAHNPDQSARLTEVLRRRPQLGNPNQLLASKSMEEQPCSSSHHPHCSQASALYRNVQGRWSDGRIKQRARRPASHTTAFTRDSPMRTPSLKRDRRSYTGGILEGPQYLEVMPMPKPYAACSPSNETNCCGRWNKKSSGRPLDSGSIPLGELEYGVDVDIEPQFSVVDSAGNSSVKPHPLSPLAATVTSNKRKARTQPQSPNDNQRGMKQQEDADILNLIDLNHNPEEVVAVVSAALMETSHSTMVSSLERSLEMAIGLCDGLSDKESKLKAAKSSFKTHRRTASNPTDLPKFAASKKICETSTETSDNDPVYC</sequence>
<dbReference type="InterPro" id="IPR008271">
    <property type="entry name" value="Ser/Thr_kinase_AS"/>
</dbReference>